<evidence type="ECO:0000313" key="13">
    <source>
        <dbReference type="EMBL" id="KAK5980782.1"/>
    </source>
</evidence>
<dbReference type="InterPro" id="IPR017927">
    <property type="entry name" value="FAD-bd_FR_type"/>
</dbReference>
<gene>
    <name evidence="13" type="ORF">GCK32_001305</name>
</gene>
<dbReference type="InterPro" id="IPR023173">
    <property type="entry name" value="NADPH_Cyt_P450_Rdtase_alpha"/>
</dbReference>
<keyword evidence="5" id="KW-0288">FMN</keyword>
<sequence>MGSEADFLILYGSHTGQAECISKQIKERAEILGFRPRIYTLDDNEKEFHIEKEALVVIVVSSTGDGDPPENASRFVRRISRRTLQPNFLEKLDYALLGLGDSNYSTYQGAPDRIDSRLRVLGATPIVERGRADDQVGLELVVEPWIEKLFQVLVKRFNLNPEVLQRLSAKVEIAPKREVEAKPDEEKASSELPEKILTAHPYEYPQISLIRGNEKLSNDLALRVPVAPQSFLSVTVSHQKLEQNHNIPWQNAAKMVGVASTPYDVTVIGTARLTDADVSKPKYELMLDLGAHYSELPYEPGDAFYFVISNPLLEVNYILNRMGLLSVADQKCTVSVHPKTEKINPALPAHVPPQSSLRYIFTHCLDIRRTPGRPILRVLAESATDEGEKRRLLELTSAQGLAEFNTFVRQPGLSLADILFAFPSVHPPADRLIELLPRLIPRSYSVSSCRGRRVRFVYSVMNFTVEDGRRYPRKGLATEFLLGLKVDDTVQIMHKEPARFRLPPPPQPSSCAKDMPLIMVGPGSGVSVFLAFCQHLLNVKLSDPESFPDVPRYLYFGCRKLEKDALYLDELKSYVREGILSELILCESRGNGEYPRYVQDALKKKKSLICDLMVNSGPDAPSRIFICGIG</sequence>
<dbReference type="PRINTS" id="PR00369">
    <property type="entry name" value="FLAVODOXIN"/>
</dbReference>
<keyword evidence="7" id="KW-0521">NADP</keyword>
<feature type="domain" description="Flavodoxin-like" evidence="11">
    <location>
        <begin position="7"/>
        <end position="150"/>
    </location>
</feature>
<evidence type="ECO:0000259" key="12">
    <source>
        <dbReference type="PROSITE" id="PS51384"/>
    </source>
</evidence>
<dbReference type="FunFam" id="3.40.50.360:FF:000034">
    <property type="entry name" value="NADPH-dependent diflavin oxidoreductase 1"/>
    <property type="match status" value="1"/>
</dbReference>
<dbReference type="PRINTS" id="PR00371">
    <property type="entry name" value="FPNCR"/>
</dbReference>
<dbReference type="PROSITE" id="PS51384">
    <property type="entry name" value="FAD_FR"/>
    <property type="match status" value="1"/>
</dbReference>
<comment type="caution">
    <text evidence="13">The sequence shown here is derived from an EMBL/GenBank/DDBJ whole genome shotgun (WGS) entry which is preliminary data.</text>
</comment>
<dbReference type="InterPro" id="IPR029039">
    <property type="entry name" value="Flavoprotein-like_sf"/>
</dbReference>
<dbReference type="FunFam" id="1.20.990.10:FF:000007">
    <property type="entry name" value="Methionine synthase reductase"/>
    <property type="match status" value="1"/>
</dbReference>
<dbReference type="SUPFAM" id="SSF52218">
    <property type="entry name" value="Flavoproteins"/>
    <property type="match status" value="1"/>
</dbReference>
<dbReference type="GO" id="GO:0050667">
    <property type="term" value="P:homocysteine metabolic process"/>
    <property type="evidence" value="ECO:0007669"/>
    <property type="project" value="TreeGrafter"/>
</dbReference>
<organism evidence="13 14">
    <name type="scientific">Trichostrongylus colubriformis</name>
    <name type="common">Black scour worm</name>
    <dbReference type="NCBI Taxonomy" id="6319"/>
    <lineage>
        <taxon>Eukaryota</taxon>
        <taxon>Metazoa</taxon>
        <taxon>Ecdysozoa</taxon>
        <taxon>Nematoda</taxon>
        <taxon>Chromadorea</taxon>
        <taxon>Rhabditida</taxon>
        <taxon>Rhabditina</taxon>
        <taxon>Rhabditomorpha</taxon>
        <taxon>Strongyloidea</taxon>
        <taxon>Trichostrongylidae</taxon>
        <taxon>Trichostrongylus</taxon>
    </lineage>
</organism>
<evidence type="ECO:0000256" key="3">
    <source>
        <dbReference type="ARBA" id="ARBA00022605"/>
    </source>
</evidence>
<proteinExistence type="predicted"/>
<dbReference type="GO" id="GO:0030586">
    <property type="term" value="F:[methionine synthase] reductase (NADPH) activity"/>
    <property type="evidence" value="ECO:0007669"/>
    <property type="project" value="UniProtKB-EC"/>
</dbReference>
<dbReference type="GO" id="GO:0010181">
    <property type="term" value="F:FMN binding"/>
    <property type="evidence" value="ECO:0007669"/>
    <property type="project" value="InterPro"/>
</dbReference>
<comment type="cofactor">
    <cofactor evidence="1">
        <name>FMN</name>
        <dbReference type="ChEBI" id="CHEBI:58210"/>
    </cofactor>
</comment>
<dbReference type="Proteomes" id="UP001331761">
    <property type="component" value="Unassembled WGS sequence"/>
</dbReference>
<keyword evidence="8" id="KW-0560">Oxidoreductase</keyword>
<evidence type="ECO:0000256" key="5">
    <source>
        <dbReference type="ARBA" id="ARBA00022643"/>
    </source>
</evidence>
<dbReference type="EC" id="1.16.1.8" evidence="9"/>
<evidence type="ECO:0000256" key="8">
    <source>
        <dbReference type="ARBA" id="ARBA00023002"/>
    </source>
</evidence>
<dbReference type="Pfam" id="PF00258">
    <property type="entry name" value="Flavodoxin_1"/>
    <property type="match status" value="1"/>
</dbReference>
<keyword evidence="4" id="KW-0285">Flavoprotein</keyword>
<dbReference type="GO" id="GO:0009086">
    <property type="term" value="P:methionine biosynthetic process"/>
    <property type="evidence" value="ECO:0007669"/>
    <property type="project" value="TreeGrafter"/>
</dbReference>
<keyword evidence="6" id="KW-0274">FAD</keyword>
<dbReference type="InterPro" id="IPR017938">
    <property type="entry name" value="Riboflavin_synthase-like_b-brl"/>
</dbReference>
<dbReference type="Pfam" id="PF00667">
    <property type="entry name" value="FAD_binding_1"/>
    <property type="match status" value="1"/>
</dbReference>
<dbReference type="EMBL" id="WIXE01007008">
    <property type="protein sequence ID" value="KAK5980782.1"/>
    <property type="molecule type" value="Genomic_DNA"/>
</dbReference>
<dbReference type="GO" id="GO:0050660">
    <property type="term" value="F:flavin adenine dinucleotide binding"/>
    <property type="evidence" value="ECO:0007669"/>
    <property type="project" value="TreeGrafter"/>
</dbReference>
<feature type="domain" description="FAD-binding FR-type" evidence="12">
    <location>
        <begin position="260"/>
        <end position="503"/>
    </location>
</feature>
<name>A0AAN8FL61_TRICO</name>
<dbReference type="PANTHER" id="PTHR19384:SF84">
    <property type="entry name" value="METHIONINE SYNTHASE REDUCTASE"/>
    <property type="match status" value="1"/>
</dbReference>
<dbReference type="Gene3D" id="3.40.50.360">
    <property type="match status" value="1"/>
</dbReference>
<accession>A0AAN8FL61</accession>
<dbReference type="InterPro" id="IPR001094">
    <property type="entry name" value="Flavdoxin-like"/>
</dbReference>
<evidence type="ECO:0000259" key="11">
    <source>
        <dbReference type="PROSITE" id="PS50902"/>
    </source>
</evidence>
<dbReference type="AlphaFoldDB" id="A0AAN8FL61"/>
<dbReference type="PROSITE" id="PS50902">
    <property type="entry name" value="FLAVODOXIN_LIKE"/>
    <property type="match status" value="1"/>
</dbReference>
<evidence type="ECO:0000256" key="2">
    <source>
        <dbReference type="ARBA" id="ARBA00001974"/>
    </source>
</evidence>
<protein>
    <recommendedName>
        <fullName evidence="10">Methionine synthase reductase</fullName>
        <ecNumber evidence="9">1.16.1.8</ecNumber>
    </recommendedName>
</protein>
<dbReference type="SUPFAM" id="SSF63380">
    <property type="entry name" value="Riboflavin synthase domain-like"/>
    <property type="match status" value="1"/>
</dbReference>
<dbReference type="InterPro" id="IPR003097">
    <property type="entry name" value="CysJ-like_FAD-binding"/>
</dbReference>
<dbReference type="InterPro" id="IPR001709">
    <property type="entry name" value="Flavoprot_Pyr_Nucl_cyt_Rdtase"/>
</dbReference>
<comment type="cofactor">
    <cofactor evidence="2">
        <name>FAD</name>
        <dbReference type="ChEBI" id="CHEBI:57692"/>
    </cofactor>
</comment>
<dbReference type="SUPFAM" id="SSF52343">
    <property type="entry name" value="Ferredoxin reductase-like, C-terminal NADP-linked domain"/>
    <property type="match status" value="1"/>
</dbReference>
<evidence type="ECO:0000313" key="14">
    <source>
        <dbReference type="Proteomes" id="UP001331761"/>
    </source>
</evidence>
<dbReference type="Gene3D" id="1.20.990.10">
    <property type="entry name" value="NADPH-cytochrome p450 Reductase, Chain A, domain 3"/>
    <property type="match status" value="1"/>
</dbReference>
<reference evidence="13 14" key="1">
    <citation type="submission" date="2019-10" db="EMBL/GenBank/DDBJ databases">
        <title>Assembly and Annotation for the nematode Trichostrongylus colubriformis.</title>
        <authorList>
            <person name="Martin J."/>
        </authorList>
    </citation>
    <scope>NUCLEOTIDE SEQUENCE [LARGE SCALE GENOMIC DNA]</scope>
    <source>
        <strain evidence="13">G859</strain>
        <tissue evidence="13">Whole worm</tissue>
    </source>
</reference>
<dbReference type="Gene3D" id="2.40.30.10">
    <property type="entry name" value="Translation factors"/>
    <property type="match status" value="1"/>
</dbReference>
<evidence type="ECO:0000256" key="7">
    <source>
        <dbReference type="ARBA" id="ARBA00022857"/>
    </source>
</evidence>
<dbReference type="Gene3D" id="3.40.50.80">
    <property type="entry name" value="Nucleotide-binding domain of ferredoxin-NADP reductase (FNR) module"/>
    <property type="match status" value="1"/>
</dbReference>
<dbReference type="PANTHER" id="PTHR19384">
    <property type="entry name" value="NITRIC OXIDE SYNTHASE-RELATED"/>
    <property type="match status" value="1"/>
</dbReference>
<dbReference type="InterPro" id="IPR039261">
    <property type="entry name" value="FNR_nucleotide-bd"/>
</dbReference>
<dbReference type="InterPro" id="IPR008254">
    <property type="entry name" value="Flavodoxin/NO_synth"/>
</dbReference>
<evidence type="ECO:0000256" key="1">
    <source>
        <dbReference type="ARBA" id="ARBA00001917"/>
    </source>
</evidence>
<evidence type="ECO:0000256" key="4">
    <source>
        <dbReference type="ARBA" id="ARBA00022630"/>
    </source>
</evidence>
<evidence type="ECO:0000256" key="9">
    <source>
        <dbReference type="ARBA" id="ARBA00039088"/>
    </source>
</evidence>
<evidence type="ECO:0000256" key="10">
    <source>
        <dbReference type="ARBA" id="ARBA00040659"/>
    </source>
</evidence>
<keyword evidence="14" id="KW-1185">Reference proteome</keyword>
<dbReference type="GO" id="GO:0005829">
    <property type="term" value="C:cytosol"/>
    <property type="evidence" value="ECO:0007669"/>
    <property type="project" value="TreeGrafter"/>
</dbReference>
<evidence type="ECO:0000256" key="6">
    <source>
        <dbReference type="ARBA" id="ARBA00022827"/>
    </source>
</evidence>
<keyword evidence="3" id="KW-0028">Amino-acid biosynthesis</keyword>